<dbReference type="InterPro" id="IPR006447">
    <property type="entry name" value="Myb_dom_plants"/>
</dbReference>
<dbReference type="Gene3D" id="1.10.10.60">
    <property type="entry name" value="Homeodomain-like"/>
    <property type="match status" value="1"/>
</dbReference>
<dbReference type="Proteomes" id="UP000235220">
    <property type="component" value="Chromosome 1"/>
</dbReference>
<evidence type="ECO:0000256" key="3">
    <source>
        <dbReference type="ARBA" id="ARBA00022782"/>
    </source>
</evidence>
<accession>A0A2I4EAV7</accession>
<dbReference type="GO" id="GO:0005634">
    <property type="term" value="C:nucleus"/>
    <property type="evidence" value="ECO:0000318"/>
    <property type="project" value="GO_Central"/>
</dbReference>
<feature type="region of interest" description="Disordered" evidence="7">
    <location>
        <begin position="315"/>
        <end position="364"/>
    </location>
</feature>
<dbReference type="RefSeq" id="XP_018816531.1">
    <property type="nucleotide sequence ID" value="XM_018960986.2"/>
</dbReference>
<comment type="subcellular location">
    <subcellularLocation>
        <location evidence="1">Nucleus</location>
    </subcellularLocation>
</comment>
<sequence length="454" mass="50141">MKMPLEGIFIEPSSTPLPDLSLHISPPNTSSSLTSTDEPDISFDLLSHREAHNSKSNSSTRTESQAQTELSLGRNSRCGAEDSRPHDPYQQQNHLLQLSKNHLNHKNRGVSLLDVSSDSLRPIKGIPVYHSRSFPFLPMDPARDKDPKMSFYPIPSYPSLSSCSALCTPSVSHSPSPYYRGGLDPMSIFHSGSNASSAAYRLGATTSFNGLSTDSLKALQLHHHQQQNQYGVGASEASHHGMIRSRFLPKLPTKRSMRAPRMRWTSTLHARFVHAVELLGGHERATPKSVLELMDVKDLTLAHVKSHLQMYRTVKTTDKPAASSGQSDGSGEDEISPVGSAGDRGLRPLTDQRGPPDRPLQQEIDYPSITLWSNSSSREAWVQANNNDMDQGLKPAASFESQQRSRAHHWQVSKTLQECGSTQLKSYLGSNLDSMNPSLEFTLGIPDWHGKEHD</sequence>
<evidence type="ECO:0000256" key="1">
    <source>
        <dbReference type="ARBA" id="ARBA00004123"/>
    </source>
</evidence>
<dbReference type="FunCoup" id="A0A2I4EAV7">
    <property type="interactions" value="731"/>
</dbReference>
<keyword evidence="6" id="KW-0539">Nucleus</keyword>
<dbReference type="Pfam" id="PF00249">
    <property type="entry name" value="Myb_DNA-binding"/>
    <property type="match status" value="1"/>
</dbReference>
<keyword evidence="5" id="KW-0804">Transcription</keyword>
<dbReference type="KEGG" id="jre:108987921"/>
<dbReference type="Gramene" id="Jr01_08900_p1">
    <property type="protein sequence ID" value="cds.Jr01_08900_p1"/>
    <property type="gene ID" value="Jr01_08900"/>
</dbReference>
<dbReference type="GO" id="GO:0006355">
    <property type="term" value="P:regulation of DNA-templated transcription"/>
    <property type="evidence" value="ECO:0000318"/>
    <property type="project" value="GO_Central"/>
</dbReference>
<evidence type="ECO:0000256" key="6">
    <source>
        <dbReference type="ARBA" id="ARBA00023242"/>
    </source>
</evidence>
<dbReference type="PANTHER" id="PTHR31496">
    <property type="entry name" value="TRANSCRIPTION FACTOR KAN2-RELATED"/>
    <property type="match status" value="1"/>
</dbReference>
<dbReference type="FunFam" id="1.10.10.60:FF:000002">
    <property type="entry name" value="Myb family transcription factor"/>
    <property type="match status" value="1"/>
</dbReference>
<feature type="region of interest" description="Disordered" evidence="7">
    <location>
        <begin position="1"/>
        <end position="88"/>
    </location>
</feature>
<protein>
    <submittedName>
        <fullName evidence="9">Transcription repressor KAN1-like isoform X1</fullName>
    </submittedName>
</protein>
<evidence type="ECO:0000256" key="4">
    <source>
        <dbReference type="ARBA" id="ARBA00023015"/>
    </source>
</evidence>
<name>A0A2I4EAV7_JUGRE</name>
<dbReference type="InterPro" id="IPR044847">
    <property type="entry name" value="KAN_fam"/>
</dbReference>
<dbReference type="GO" id="GO:0010158">
    <property type="term" value="P:abaxial cell fate specification"/>
    <property type="evidence" value="ECO:0007669"/>
    <property type="project" value="InterPro"/>
</dbReference>
<dbReference type="OrthoDB" id="551907at2759"/>
<dbReference type="InterPro" id="IPR009057">
    <property type="entry name" value="Homeodomain-like_sf"/>
</dbReference>
<dbReference type="GeneID" id="108987921"/>
<dbReference type="NCBIfam" id="TIGR01557">
    <property type="entry name" value="myb_SHAQKYF"/>
    <property type="match status" value="1"/>
</dbReference>
<dbReference type="InterPro" id="IPR001005">
    <property type="entry name" value="SANT/Myb"/>
</dbReference>
<dbReference type="STRING" id="51240.A0A2I4EAV7"/>
<dbReference type="GO" id="GO:0000976">
    <property type="term" value="F:transcription cis-regulatory region binding"/>
    <property type="evidence" value="ECO:0000318"/>
    <property type="project" value="GO_Central"/>
</dbReference>
<dbReference type="SUPFAM" id="SSF46689">
    <property type="entry name" value="Homeodomain-like"/>
    <property type="match status" value="1"/>
</dbReference>
<reference evidence="9" key="1">
    <citation type="submission" date="2025-08" db="UniProtKB">
        <authorList>
            <consortium name="RefSeq"/>
        </authorList>
    </citation>
    <scope>IDENTIFICATION</scope>
    <source>
        <tissue evidence="9">Leaves</tissue>
    </source>
</reference>
<keyword evidence="8" id="KW-1185">Reference proteome</keyword>
<evidence type="ECO:0000256" key="5">
    <source>
        <dbReference type="ARBA" id="ARBA00023163"/>
    </source>
</evidence>
<dbReference type="AlphaFoldDB" id="A0A2I4EAV7"/>
<evidence type="ECO:0000313" key="8">
    <source>
        <dbReference type="Proteomes" id="UP000235220"/>
    </source>
</evidence>
<keyword evidence="2" id="KW-0217">Developmental protein</keyword>
<evidence type="ECO:0000313" key="9">
    <source>
        <dbReference type="RefSeq" id="XP_018816531.1"/>
    </source>
</evidence>
<keyword evidence="3" id="KW-0221">Differentiation</keyword>
<dbReference type="PANTHER" id="PTHR31496:SF3">
    <property type="entry name" value="TRANSCRIPTION REPRESSOR KAN1"/>
    <property type="match status" value="1"/>
</dbReference>
<organism evidence="8 9">
    <name type="scientific">Juglans regia</name>
    <name type="common">English walnut</name>
    <dbReference type="NCBI Taxonomy" id="51240"/>
    <lineage>
        <taxon>Eukaryota</taxon>
        <taxon>Viridiplantae</taxon>
        <taxon>Streptophyta</taxon>
        <taxon>Embryophyta</taxon>
        <taxon>Tracheophyta</taxon>
        <taxon>Spermatophyta</taxon>
        <taxon>Magnoliopsida</taxon>
        <taxon>eudicotyledons</taxon>
        <taxon>Gunneridae</taxon>
        <taxon>Pentapetalae</taxon>
        <taxon>rosids</taxon>
        <taxon>fabids</taxon>
        <taxon>Fagales</taxon>
        <taxon>Juglandaceae</taxon>
        <taxon>Juglans</taxon>
    </lineage>
</organism>
<proteinExistence type="predicted"/>
<gene>
    <name evidence="9" type="primary">LOC108987921</name>
</gene>
<evidence type="ECO:0000256" key="2">
    <source>
        <dbReference type="ARBA" id="ARBA00022473"/>
    </source>
</evidence>
<feature type="compositionally biased region" description="Polar residues" evidence="7">
    <location>
        <begin position="54"/>
        <end position="74"/>
    </location>
</feature>
<keyword evidence="4" id="KW-0805">Transcription regulation</keyword>
<evidence type="ECO:0000256" key="7">
    <source>
        <dbReference type="SAM" id="MobiDB-lite"/>
    </source>
</evidence>